<feature type="transmembrane region" description="Helical" evidence="5">
    <location>
        <begin position="335"/>
        <end position="353"/>
    </location>
</feature>
<dbReference type="Pfam" id="PF00149">
    <property type="entry name" value="Metallophos"/>
    <property type="match status" value="1"/>
</dbReference>
<gene>
    <name evidence="7" type="ORF">ES332_A13G141500v1</name>
</gene>
<evidence type="ECO:0000313" key="8">
    <source>
        <dbReference type="Proteomes" id="UP000322667"/>
    </source>
</evidence>
<dbReference type="PANTHER" id="PTHR13315:SF4">
    <property type="entry name" value="METALLOPHOSPHOESTERASE, ISOFORM E"/>
    <property type="match status" value="1"/>
</dbReference>
<feature type="domain" description="Calcineurin-like phosphoesterase" evidence="6">
    <location>
        <begin position="62"/>
        <end position="270"/>
    </location>
</feature>
<keyword evidence="2 5" id="KW-0812">Transmembrane</keyword>
<organism evidence="7 8">
    <name type="scientific">Gossypium tomentosum</name>
    <name type="common">Hawaiian cotton</name>
    <name type="synonym">Gossypium sandvicense</name>
    <dbReference type="NCBI Taxonomy" id="34277"/>
    <lineage>
        <taxon>Eukaryota</taxon>
        <taxon>Viridiplantae</taxon>
        <taxon>Streptophyta</taxon>
        <taxon>Embryophyta</taxon>
        <taxon>Tracheophyta</taxon>
        <taxon>Spermatophyta</taxon>
        <taxon>Magnoliopsida</taxon>
        <taxon>eudicotyledons</taxon>
        <taxon>Gunneridae</taxon>
        <taxon>Pentapetalae</taxon>
        <taxon>rosids</taxon>
        <taxon>malvids</taxon>
        <taxon>Malvales</taxon>
        <taxon>Malvaceae</taxon>
        <taxon>Malvoideae</taxon>
        <taxon>Gossypium</taxon>
    </lineage>
</organism>
<dbReference type="InterPro" id="IPR033308">
    <property type="entry name" value="PGAP5/Cdc1/Ted1"/>
</dbReference>
<dbReference type="InterPro" id="IPR004843">
    <property type="entry name" value="Calcineurin-like_PHP"/>
</dbReference>
<accession>A0A5D2ML57</accession>
<keyword evidence="4 5" id="KW-0472">Membrane</keyword>
<dbReference type="GO" id="GO:0016787">
    <property type="term" value="F:hydrolase activity"/>
    <property type="evidence" value="ECO:0007669"/>
    <property type="project" value="InterPro"/>
</dbReference>
<evidence type="ECO:0000256" key="5">
    <source>
        <dbReference type="SAM" id="Phobius"/>
    </source>
</evidence>
<dbReference type="Gene3D" id="3.60.21.10">
    <property type="match status" value="1"/>
</dbReference>
<proteinExistence type="predicted"/>
<comment type="subcellular location">
    <subcellularLocation>
        <location evidence="1">Membrane</location>
        <topology evidence="1">Multi-pass membrane protein</topology>
    </subcellularLocation>
</comment>
<protein>
    <recommendedName>
        <fullName evidence="6">Calcineurin-like phosphoesterase domain-containing protein</fullName>
    </recommendedName>
</protein>
<evidence type="ECO:0000256" key="3">
    <source>
        <dbReference type="ARBA" id="ARBA00022989"/>
    </source>
</evidence>
<keyword evidence="3 5" id="KW-1133">Transmembrane helix</keyword>
<dbReference type="AlphaFoldDB" id="A0A5D2ML57"/>
<dbReference type="GO" id="GO:0005783">
    <property type="term" value="C:endoplasmic reticulum"/>
    <property type="evidence" value="ECO:0007669"/>
    <property type="project" value="TreeGrafter"/>
</dbReference>
<evidence type="ECO:0000256" key="4">
    <source>
        <dbReference type="ARBA" id="ARBA00023136"/>
    </source>
</evidence>
<reference evidence="7 8" key="1">
    <citation type="submission" date="2019-07" db="EMBL/GenBank/DDBJ databases">
        <title>WGS assembly of Gossypium tomentosum.</title>
        <authorList>
            <person name="Chen Z.J."/>
            <person name="Sreedasyam A."/>
            <person name="Ando A."/>
            <person name="Song Q."/>
            <person name="De L."/>
            <person name="Hulse-Kemp A."/>
            <person name="Ding M."/>
            <person name="Ye W."/>
            <person name="Kirkbride R."/>
            <person name="Jenkins J."/>
            <person name="Plott C."/>
            <person name="Lovell J."/>
            <person name="Lin Y.-M."/>
            <person name="Vaughn R."/>
            <person name="Liu B."/>
            <person name="Li W."/>
            <person name="Simpson S."/>
            <person name="Scheffler B."/>
            <person name="Saski C."/>
            <person name="Grover C."/>
            <person name="Hu G."/>
            <person name="Conover J."/>
            <person name="Carlson J."/>
            <person name="Shu S."/>
            <person name="Boston L."/>
            <person name="Williams M."/>
            <person name="Peterson D."/>
            <person name="Mcgee K."/>
            <person name="Jones D."/>
            <person name="Wendel J."/>
            <person name="Stelly D."/>
            <person name="Grimwood J."/>
            <person name="Schmutz J."/>
        </authorList>
    </citation>
    <scope>NUCLEOTIDE SEQUENCE [LARGE SCALE GENOMIC DNA]</scope>
    <source>
        <strain evidence="7">7179.01</strain>
    </source>
</reference>
<sequence>MKGHEKLTLLLCLIWTATILYGEMFSFYMPFLFSCSWPHLSSSSSSDSTMNGKGYAADYVKVAVIADPQIMDKTSLRLPSKSLALEFVQFYTDLFMRRAFFSSILPFKPEVILFLGDYFDGGPYLSDDEWQESLSRLKHMFGLNTEEIHSTVKVYHLPGNHDIGYATLQSHKPEVVRRYEKEFGSRNYQFMVGKVEFVAIDAQTVDANQEGSVASATWNFVSNVSSDRQLHPRVLLSHIPLYRRDWTDCGPHRGSPIINQVIVLSGHDHDQCTVTHESKGGPVTEHTLGTISWQQGNLYPSFMLLSARKTPLSDTSLPEEAVLTRLCFLPMQTHIYIWYIVLFVLTILSLLLWPTSGLSFCHHQFDDMVECVRKLINIYRDGTKEKNEDENYEYEMIWGADGSMHLVKKVLAQPVTRTNNIGPVERGNAVMRATAKKSVNQLTEVCLSMETNADSEVDPKKLPPRASKSKAKMVIQRFVRTFRMLILIAAVNVPLYMMFLFKDWIDK</sequence>
<name>A0A5D2ML57_GOSTO</name>
<evidence type="ECO:0000313" key="7">
    <source>
        <dbReference type="EMBL" id="TYH91842.1"/>
    </source>
</evidence>
<keyword evidence="8" id="KW-1185">Reference proteome</keyword>
<evidence type="ECO:0000259" key="6">
    <source>
        <dbReference type="Pfam" id="PF00149"/>
    </source>
</evidence>
<dbReference type="InterPro" id="IPR029052">
    <property type="entry name" value="Metallo-depent_PP-like"/>
</dbReference>
<dbReference type="CDD" id="cd07384">
    <property type="entry name" value="MPP_Cdc1_like"/>
    <property type="match status" value="1"/>
</dbReference>
<dbReference type="PANTHER" id="PTHR13315">
    <property type="entry name" value="METALLO PHOSPHOESTERASE RELATED"/>
    <property type="match status" value="1"/>
</dbReference>
<dbReference type="SUPFAM" id="SSF56300">
    <property type="entry name" value="Metallo-dependent phosphatases"/>
    <property type="match status" value="1"/>
</dbReference>
<dbReference type="GO" id="GO:0016020">
    <property type="term" value="C:membrane"/>
    <property type="evidence" value="ECO:0007669"/>
    <property type="project" value="UniProtKB-SubCell"/>
</dbReference>
<evidence type="ECO:0000256" key="2">
    <source>
        <dbReference type="ARBA" id="ARBA00022692"/>
    </source>
</evidence>
<evidence type="ECO:0000256" key="1">
    <source>
        <dbReference type="ARBA" id="ARBA00004141"/>
    </source>
</evidence>
<dbReference type="Proteomes" id="UP000322667">
    <property type="component" value="Chromosome A13"/>
</dbReference>
<dbReference type="PROSITE" id="PS51257">
    <property type="entry name" value="PROKAR_LIPOPROTEIN"/>
    <property type="match status" value="1"/>
</dbReference>
<dbReference type="EMBL" id="CM017622">
    <property type="protein sequence ID" value="TYH91842.1"/>
    <property type="molecule type" value="Genomic_DNA"/>
</dbReference>
<feature type="transmembrane region" description="Helical" evidence="5">
    <location>
        <begin position="482"/>
        <end position="501"/>
    </location>
</feature>
<dbReference type="GO" id="GO:0006506">
    <property type="term" value="P:GPI anchor biosynthetic process"/>
    <property type="evidence" value="ECO:0007669"/>
    <property type="project" value="InterPro"/>
</dbReference>